<feature type="chain" id="PRO_5019597343" description="LPS-assembly protein LptD" evidence="1">
    <location>
        <begin position="42"/>
        <end position="814"/>
    </location>
</feature>
<evidence type="ECO:0000256" key="1">
    <source>
        <dbReference type="HAMAP-Rule" id="MF_01411"/>
    </source>
</evidence>
<comment type="subcellular location">
    <subcellularLocation>
        <location evidence="1">Cell outer membrane</location>
    </subcellularLocation>
</comment>
<sequence precursor="true">MDRSLLPHALPATMSAPPARRAPLARLAALMLCGVPLAALAQAGGGAAEPAEAPPALRSSPRLQEALPDDVRSQLPVFVRGDRVTGQPDIRATVEGNAELRRGDTVIHADEMEYDVADDRAKARGHVHINRAGNLYDGTLLDLRVDAFSGFFNDARYRFLETAAHGEATRVDFVDRDRSVVHNATYTTCERTDEASWKPDWIIRAKTIRLDRAEDVGTTEGGVLEFKGVPVLPIGSISFPLSERRKSGLLPPTIGLDSVSGVEYIQPYYWNIAPNRDATITPLVMSRRGVGLAGEFRYLEPRYSGELNASYLPSDQLRERDRWAYGVRHRATFDTPAGDVGLNVNVRRVSDDDYWRDFSPRTSGLAGMGMGGNQLTQRLLPGEASLNWARGEHQLSLRTLKWQTLQDVTAPITPPYDRMPQLHWRYAPAQLGGGLDATVEADYTSFEADRRYYAQPNGRRSYAVAQISRPFLAPSGFITPRLQLHATQYEFDEPLSSGQRTASRTLPTFSLDSGLVFERDARFFGGDYLQTLEPRAFYTYTPYRDQSMLPVYDTAANDFNFASIYTENAFGGNDRIADNNLLTLGVTTRLIHPETGAEAARLGIAQRLRFADQKVTLPGGTPASERLSDVLLGAGINWTPQWGLDSTVQYNPKNGRSLRTTVGVHYSPGSYRTVSAAYRMQKVTDLITVPSEQVDVGWQWPLSDLWGGGRDGKERAGRWYSVGRLNYSLQDRKLVDTVVGLEYESCCWIGRVVLERLQSSQITASTRLMFQIEFVGFSRLSLGANPLAILRQYVPRYKLLREDVAIPSRFSQYD</sequence>
<reference evidence="4 5" key="1">
    <citation type="submission" date="2018-09" db="EMBL/GenBank/DDBJ databases">
        <title>Genome comparison of Alicycliphilus sp. BQ1, a polyurethanolytic bacterium, with its closest phylogenetic relatives Alicycliphilus denitrificans BC and K601, unable to attack polyurethane.</title>
        <authorList>
            <person name="Loza-Tavera H."/>
            <person name="Lozano L."/>
            <person name="Cevallos M."/>
            <person name="Maya-Lucas O."/>
            <person name="Garcia-Mena J."/>
            <person name="Hernandez J."/>
        </authorList>
    </citation>
    <scope>NUCLEOTIDE SEQUENCE [LARGE SCALE GENOMIC DNA]</scope>
    <source>
        <strain evidence="4 5">BQ1</strain>
    </source>
</reference>
<feature type="domain" description="LptD C-terminal" evidence="2">
    <location>
        <begin position="320"/>
        <end position="706"/>
    </location>
</feature>
<dbReference type="Pfam" id="PF19838">
    <property type="entry name" value="LptD_2"/>
    <property type="match status" value="1"/>
</dbReference>
<dbReference type="AlphaFoldDB" id="A0A420KA34"/>
<proteinExistence type="inferred from homology"/>
<evidence type="ECO:0000313" key="5">
    <source>
        <dbReference type="Proteomes" id="UP000216225"/>
    </source>
</evidence>
<comment type="function">
    <text evidence="1">Together with LptE, is involved in the assembly of lipopolysaccharide (LPS) at the surface of the outer membrane.</text>
</comment>
<keyword evidence="1" id="KW-0472">Membrane</keyword>
<dbReference type="InterPro" id="IPR020889">
    <property type="entry name" value="LipoPS_assembly_LptD"/>
</dbReference>
<evidence type="ECO:0000313" key="4">
    <source>
        <dbReference type="EMBL" id="RKJ95606.1"/>
    </source>
</evidence>
<dbReference type="InterPro" id="IPR007543">
    <property type="entry name" value="LptD_C"/>
</dbReference>
<dbReference type="RefSeq" id="WP_094439656.1">
    <property type="nucleotide sequence ID" value="NZ_NKDB02000003.1"/>
</dbReference>
<dbReference type="GO" id="GO:0043165">
    <property type="term" value="P:Gram-negative-bacterium-type cell outer membrane assembly"/>
    <property type="evidence" value="ECO:0007669"/>
    <property type="project" value="UniProtKB-UniRule"/>
</dbReference>
<comment type="subunit">
    <text evidence="1">Component of the lipopolysaccharide transport and assembly complex. Interacts with LptE and LptA.</text>
</comment>
<feature type="domain" description="LPS-assembly protein LptD central" evidence="3">
    <location>
        <begin position="224"/>
        <end position="315"/>
    </location>
</feature>
<protein>
    <recommendedName>
        <fullName evidence="1">LPS-assembly protein LptD</fullName>
    </recommendedName>
</protein>
<gene>
    <name evidence="1 4" type="primary">lptD</name>
    <name evidence="4" type="ORF">CE154_016895</name>
</gene>
<accession>A0A420KA34</accession>
<dbReference type="Proteomes" id="UP000216225">
    <property type="component" value="Unassembled WGS sequence"/>
</dbReference>
<dbReference type="InterPro" id="IPR045659">
    <property type="entry name" value="LptD_2"/>
</dbReference>
<dbReference type="InterPro" id="IPR050218">
    <property type="entry name" value="LptD"/>
</dbReference>
<dbReference type="GO" id="GO:0015920">
    <property type="term" value="P:lipopolysaccharide transport"/>
    <property type="evidence" value="ECO:0007669"/>
    <property type="project" value="InterPro"/>
</dbReference>
<feature type="signal peptide" evidence="1">
    <location>
        <begin position="1"/>
        <end position="41"/>
    </location>
</feature>
<keyword evidence="1" id="KW-0998">Cell outer membrane</keyword>
<dbReference type="EMBL" id="NKDB02000003">
    <property type="protein sequence ID" value="RKJ95606.1"/>
    <property type="molecule type" value="Genomic_DNA"/>
</dbReference>
<dbReference type="PANTHER" id="PTHR30189:SF1">
    <property type="entry name" value="LPS-ASSEMBLY PROTEIN LPTD"/>
    <property type="match status" value="1"/>
</dbReference>
<evidence type="ECO:0000259" key="3">
    <source>
        <dbReference type="Pfam" id="PF19838"/>
    </source>
</evidence>
<dbReference type="PANTHER" id="PTHR30189">
    <property type="entry name" value="LPS-ASSEMBLY PROTEIN"/>
    <property type="match status" value="1"/>
</dbReference>
<dbReference type="Pfam" id="PF04453">
    <property type="entry name" value="LptD"/>
    <property type="match status" value="1"/>
</dbReference>
<dbReference type="HAMAP" id="MF_01411">
    <property type="entry name" value="LPS_assembly_LptD"/>
    <property type="match status" value="1"/>
</dbReference>
<dbReference type="GO" id="GO:0009279">
    <property type="term" value="C:cell outer membrane"/>
    <property type="evidence" value="ECO:0007669"/>
    <property type="project" value="UniProtKB-SubCell"/>
</dbReference>
<comment type="caution">
    <text evidence="4">The sequence shown here is derived from an EMBL/GenBank/DDBJ whole genome shotgun (WGS) entry which is preliminary data.</text>
</comment>
<comment type="similarity">
    <text evidence="1">Belongs to the LptD family.</text>
</comment>
<dbReference type="GO" id="GO:1990351">
    <property type="term" value="C:transporter complex"/>
    <property type="evidence" value="ECO:0007669"/>
    <property type="project" value="TreeGrafter"/>
</dbReference>
<evidence type="ECO:0000259" key="2">
    <source>
        <dbReference type="Pfam" id="PF04453"/>
    </source>
</evidence>
<organism evidence="4 5">
    <name type="scientific">Alicycliphilus denitrificans</name>
    <dbReference type="NCBI Taxonomy" id="179636"/>
    <lineage>
        <taxon>Bacteria</taxon>
        <taxon>Pseudomonadati</taxon>
        <taxon>Pseudomonadota</taxon>
        <taxon>Betaproteobacteria</taxon>
        <taxon>Burkholderiales</taxon>
        <taxon>Comamonadaceae</taxon>
        <taxon>Alicycliphilus</taxon>
    </lineage>
</organism>
<name>A0A420KA34_9BURK</name>
<comment type="caution">
    <text evidence="1">Lacks conserved residue(s) required for the propagation of feature annotation.</text>
</comment>
<keyword evidence="1" id="KW-0732">Signal</keyword>